<gene>
    <name evidence="8" type="ORF">L2W38_12410</name>
</gene>
<keyword evidence="6" id="KW-0694">RNA-binding</keyword>
<accession>A0ABS9ETT7</accession>
<dbReference type="Gene3D" id="3.30.920.30">
    <property type="entry name" value="Hypothetical protein"/>
    <property type="match status" value="1"/>
</dbReference>
<keyword evidence="9" id="KW-1185">Reference proteome</keyword>
<evidence type="ECO:0000256" key="3">
    <source>
        <dbReference type="ARBA" id="ARBA00022722"/>
    </source>
</evidence>
<protein>
    <submittedName>
        <fullName evidence="8">Type II toxin-antitoxin system HicA family toxin</fullName>
    </submittedName>
</protein>
<evidence type="ECO:0000256" key="5">
    <source>
        <dbReference type="ARBA" id="ARBA00022801"/>
    </source>
</evidence>
<keyword evidence="5" id="KW-0378">Hydrolase</keyword>
<name>A0ABS9ETT7_9BACT</name>
<evidence type="ECO:0000256" key="4">
    <source>
        <dbReference type="ARBA" id="ARBA00022759"/>
    </source>
</evidence>
<evidence type="ECO:0000313" key="8">
    <source>
        <dbReference type="EMBL" id="MCF4143611.1"/>
    </source>
</evidence>
<evidence type="ECO:0000256" key="2">
    <source>
        <dbReference type="ARBA" id="ARBA00022649"/>
    </source>
</evidence>
<keyword evidence="7" id="KW-0346">Stress response</keyword>
<dbReference type="RefSeq" id="WP_005659749.1">
    <property type="nucleotide sequence ID" value="NZ_JAKGUD010000020.1"/>
</dbReference>
<keyword evidence="4" id="KW-0255">Endonuclease</keyword>
<sequence length="63" mass="7330">MGKFYSQRDLIKIARQRGWQIDETRGKGSHVLAMKPGERPFPIPRKIKPGLLSKIKKRLDIED</sequence>
<dbReference type="EMBL" id="JAKGUD010000020">
    <property type="protein sequence ID" value="MCF4143611.1"/>
    <property type="molecule type" value="Genomic_DNA"/>
</dbReference>
<dbReference type="SUPFAM" id="SSF54786">
    <property type="entry name" value="YcfA/nrd intein domain"/>
    <property type="match status" value="1"/>
</dbReference>
<dbReference type="Pfam" id="PF07927">
    <property type="entry name" value="HicA_toxin"/>
    <property type="match status" value="1"/>
</dbReference>
<evidence type="ECO:0000313" key="9">
    <source>
        <dbReference type="Proteomes" id="UP001200430"/>
    </source>
</evidence>
<proteinExistence type="inferred from homology"/>
<reference evidence="8 9" key="1">
    <citation type="submission" date="2022-01" db="EMBL/GenBank/DDBJ databases">
        <title>Dethiosulfovibrio faecalis sp. nov., a novel proteolytic, non-sulfur-reducing bacterium isolated from a marine aquaculture solid waste bioreactor.</title>
        <authorList>
            <person name="Grabowski S."/>
            <person name="Apolinario E."/>
            <person name="Schneider N."/>
            <person name="Marshall C.W."/>
            <person name="Sowers K.R."/>
        </authorList>
    </citation>
    <scope>NUCLEOTIDE SEQUENCE [LARGE SCALE GENOMIC DNA]</scope>
    <source>
        <strain evidence="8 9">DSM 12537</strain>
    </source>
</reference>
<keyword evidence="2" id="KW-1277">Toxin-antitoxin system</keyword>
<comment type="similarity">
    <text evidence="1">Belongs to the HicA mRNA interferase family.</text>
</comment>
<comment type="caution">
    <text evidence="8">The sequence shown here is derived from an EMBL/GenBank/DDBJ whole genome shotgun (WGS) entry which is preliminary data.</text>
</comment>
<organism evidence="8 9">
    <name type="scientific">Dethiosulfovibrio marinus</name>
    <dbReference type="NCBI Taxonomy" id="133532"/>
    <lineage>
        <taxon>Bacteria</taxon>
        <taxon>Thermotogati</taxon>
        <taxon>Synergistota</taxon>
        <taxon>Synergistia</taxon>
        <taxon>Synergistales</taxon>
        <taxon>Dethiosulfovibrionaceae</taxon>
        <taxon>Dethiosulfovibrio</taxon>
    </lineage>
</organism>
<keyword evidence="3" id="KW-0540">Nuclease</keyword>
<dbReference type="InterPro" id="IPR038570">
    <property type="entry name" value="HicA_sf"/>
</dbReference>
<dbReference type="Proteomes" id="UP001200430">
    <property type="component" value="Unassembled WGS sequence"/>
</dbReference>
<evidence type="ECO:0000256" key="6">
    <source>
        <dbReference type="ARBA" id="ARBA00022884"/>
    </source>
</evidence>
<dbReference type="InterPro" id="IPR012933">
    <property type="entry name" value="HicA_mRNA_interferase"/>
</dbReference>
<evidence type="ECO:0000256" key="7">
    <source>
        <dbReference type="ARBA" id="ARBA00023016"/>
    </source>
</evidence>
<evidence type="ECO:0000256" key="1">
    <source>
        <dbReference type="ARBA" id="ARBA00006620"/>
    </source>
</evidence>